<dbReference type="RefSeq" id="XP_007513548.1">
    <property type="nucleotide sequence ID" value="XM_007513486.1"/>
</dbReference>
<dbReference type="SUPFAM" id="SSF110857">
    <property type="entry name" value="Gamma-glutamyl cyclotransferase-like"/>
    <property type="match status" value="1"/>
</dbReference>
<evidence type="ECO:0000313" key="7">
    <source>
        <dbReference type="Proteomes" id="UP000198341"/>
    </source>
</evidence>
<feature type="binding site" evidence="4">
    <location>
        <position position="169"/>
    </location>
    <ligand>
        <name>substrate</name>
    </ligand>
</feature>
<feature type="active site" description="Proton acceptor" evidence="3">
    <location>
        <position position="124"/>
    </location>
</feature>
<keyword evidence="7" id="KW-1185">Reference proteome</keyword>
<dbReference type="EC" id="4.3.2.9" evidence="1"/>
<reference evidence="6 7" key="1">
    <citation type="submission" date="2011-10" db="EMBL/GenBank/DDBJ databases">
        <authorList>
            <person name="Genoscope - CEA"/>
        </authorList>
    </citation>
    <scope>NUCLEOTIDE SEQUENCE [LARGE SCALE GENOMIC DNA]</scope>
    <source>
        <strain evidence="6 7">RCC 1105</strain>
    </source>
</reference>
<feature type="compositionally biased region" description="Basic residues" evidence="5">
    <location>
        <begin position="1"/>
        <end position="15"/>
    </location>
</feature>
<organism evidence="6 7">
    <name type="scientific">Bathycoccus prasinos</name>
    <dbReference type="NCBI Taxonomy" id="41875"/>
    <lineage>
        <taxon>Eukaryota</taxon>
        <taxon>Viridiplantae</taxon>
        <taxon>Chlorophyta</taxon>
        <taxon>Mamiellophyceae</taxon>
        <taxon>Mamiellales</taxon>
        <taxon>Bathycoccaceae</taxon>
        <taxon>Bathycoccus</taxon>
    </lineage>
</organism>
<feature type="binding site" evidence="4">
    <location>
        <begin position="47"/>
        <end position="52"/>
    </location>
    <ligand>
        <name>substrate</name>
    </ligand>
</feature>
<evidence type="ECO:0000256" key="5">
    <source>
        <dbReference type="SAM" id="MobiDB-lite"/>
    </source>
</evidence>
<dbReference type="GeneID" id="19016265"/>
<dbReference type="CDD" id="cd06661">
    <property type="entry name" value="GGCT_like"/>
    <property type="match status" value="1"/>
</dbReference>
<dbReference type="Proteomes" id="UP000198341">
    <property type="component" value="Chromosome 4"/>
</dbReference>
<dbReference type="KEGG" id="bpg:Bathy04g02400"/>
<gene>
    <name evidence="6" type="ORF">Bathy04g02400</name>
</gene>
<feature type="region of interest" description="Disordered" evidence="5">
    <location>
        <begin position="1"/>
        <end position="35"/>
    </location>
</feature>
<dbReference type="InterPro" id="IPR036568">
    <property type="entry name" value="GGCT-like_sf"/>
</dbReference>
<dbReference type="PANTHER" id="PTHR12935:SF0">
    <property type="entry name" value="GAMMA-GLUTAMYLCYCLOTRANSFERASE"/>
    <property type="match status" value="1"/>
</dbReference>
<protein>
    <recommendedName>
        <fullName evidence="1">gamma-glutamylcyclotransferase</fullName>
        <ecNumber evidence="1">4.3.2.9</ecNumber>
    </recommendedName>
</protein>
<evidence type="ECO:0000256" key="1">
    <source>
        <dbReference type="ARBA" id="ARBA00012346"/>
    </source>
</evidence>
<dbReference type="AlphaFoldDB" id="K8F3G0"/>
<accession>K8F3G0</accession>
<dbReference type="eggNOG" id="ENOG502S70Y">
    <property type="taxonomic scope" value="Eukaryota"/>
</dbReference>
<dbReference type="GO" id="GO:0003839">
    <property type="term" value="F:gamma-glutamylcyclotransferase activity"/>
    <property type="evidence" value="ECO:0007669"/>
    <property type="project" value="UniProtKB-EC"/>
</dbReference>
<evidence type="ECO:0000256" key="4">
    <source>
        <dbReference type="PIRSR" id="PIRSR617939-2"/>
    </source>
</evidence>
<sequence>MHGRRPKRKIPRTVKRSSASASTSRREEDEDEDNAGRAAEDAFFVNYFAYGSNVGSKTFSTRRNIQPKRVQNGKILDYQLSFNVPGVPFLEPAFASVTRQKGEVTHGVCYTITKDEFQYLLQTEGSYDVVDVDVVVYGDKDIEGVLMKAKTLTHRDVAARRDLQPSKRYRDLIVEGAKERGLEKSWIEFLEKMPYFDPNEKPLNAFEMKLCTTCTIVSRVLLAEAVF</sequence>
<name>K8F3G0_9CHLO</name>
<dbReference type="EMBL" id="FO082275">
    <property type="protein sequence ID" value="CCO16073.1"/>
    <property type="molecule type" value="Genomic_DNA"/>
</dbReference>
<evidence type="ECO:0000256" key="2">
    <source>
        <dbReference type="ARBA" id="ARBA00023239"/>
    </source>
</evidence>
<dbReference type="OrthoDB" id="2017317at2759"/>
<dbReference type="InterPro" id="IPR013024">
    <property type="entry name" value="GGCT-like"/>
</dbReference>
<evidence type="ECO:0000256" key="3">
    <source>
        <dbReference type="PIRSR" id="PIRSR617939-1"/>
    </source>
</evidence>
<dbReference type="Gene3D" id="3.10.490.10">
    <property type="entry name" value="Gamma-glutamyl cyclotransferase-like"/>
    <property type="match status" value="1"/>
</dbReference>
<keyword evidence="2" id="KW-0456">Lyase</keyword>
<proteinExistence type="predicted"/>
<evidence type="ECO:0000313" key="6">
    <source>
        <dbReference type="EMBL" id="CCO16073.1"/>
    </source>
</evidence>
<dbReference type="InterPro" id="IPR017939">
    <property type="entry name" value="G-Glutamylcylcotransferase"/>
</dbReference>
<dbReference type="PANTHER" id="PTHR12935">
    <property type="entry name" value="GAMMA-GLUTAMYLCYCLOTRANSFERASE"/>
    <property type="match status" value="1"/>
</dbReference>